<dbReference type="SUPFAM" id="SSF51230">
    <property type="entry name" value="Single hybrid motif"/>
    <property type="match status" value="1"/>
</dbReference>
<dbReference type="Gene3D" id="4.10.320.10">
    <property type="entry name" value="E3-binding domain"/>
    <property type="match status" value="1"/>
</dbReference>
<dbReference type="GO" id="GO:0016407">
    <property type="term" value="F:acetyltransferase activity"/>
    <property type="evidence" value="ECO:0007669"/>
    <property type="project" value="TreeGrafter"/>
</dbReference>
<evidence type="ECO:0000256" key="5">
    <source>
        <dbReference type="ARBA" id="ARBA00023315"/>
    </source>
</evidence>
<evidence type="ECO:0000256" key="3">
    <source>
        <dbReference type="ARBA" id="ARBA00022679"/>
    </source>
</evidence>
<dbReference type="InterPro" id="IPR023213">
    <property type="entry name" value="CAT-like_dom_sf"/>
</dbReference>
<dbReference type="EMBL" id="CP033512">
    <property type="protein sequence ID" value="QHG89359.1"/>
    <property type="molecule type" value="Genomic_DNA"/>
</dbReference>
<dbReference type="InterPro" id="IPR003016">
    <property type="entry name" value="2-oxoA_DH_lipoyl-BS"/>
</dbReference>
<evidence type="ECO:0000256" key="4">
    <source>
        <dbReference type="ARBA" id="ARBA00022823"/>
    </source>
</evidence>
<dbReference type="GeneID" id="96866635"/>
<dbReference type="PANTHER" id="PTHR43178:SF5">
    <property type="entry name" value="LIPOAMIDE ACYLTRANSFERASE COMPONENT OF BRANCHED-CHAIN ALPHA-KETO ACID DEHYDROGENASE COMPLEX, MITOCHONDRIAL"/>
    <property type="match status" value="1"/>
</dbReference>
<dbReference type="InterPro" id="IPR000089">
    <property type="entry name" value="Biotin_lipoyl"/>
</dbReference>
<dbReference type="InterPro" id="IPR050743">
    <property type="entry name" value="2-oxoacid_DH_E2_comp"/>
</dbReference>
<organism evidence="9 10">
    <name type="scientific">Malacoplasma iowae 695</name>
    <dbReference type="NCBI Taxonomy" id="1048830"/>
    <lineage>
        <taxon>Bacteria</taxon>
        <taxon>Bacillati</taxon>
        <taxon>Mycoplasmatota</taxon>
        <taxon>Mycoplasmoidales</taxon>
        <taxon>Mycoplasmoidaceae</taxon>
        <taxon>Malacoplasma</taxon>
    </lineage>
</organism>
<evidence type="ECO:0000313" key="10">
    <source>
        <dbReference type="Proteomes" id="UP000464283"/>
    </source>
</evidence>
<dbReference type="Gene3D" id="2.40.50.100">
    <property type="match status" value="1"/>
</dbReference>
<sequence>MYSFKFADIGEGIHEGKVGEILVKEGDTVKDGTNIIVVETDKVTTEIASPVNGTISKILIKVGDTIHVGQELFLIDTGSGFTTSPSPAEVPVEKKEEPKEEVGASVVGEVKVSNNVLPSFGSEQVEMFSSKEESSTYHNADVLASPVARLLALEHNVDLSTIKGTGPSGRILKDDILSLISKDSSSSQPVQTTVTQQVVTAPVANSQVVTANVSQTSIATREDKAIETTPMRKAIAKAMKESWSNVAYTNLAVEIDVTELWDQRNKFKDLILEQEGIKLTLLPFIVKAISKALVKYPTFNSHVDEANGQIIQKGAVNIGIAIDTKDGLIVPNIKNADRLSVLDIAKEITLLAEKARTKKIQMSDLAGGTFSISNYGSLGASFGVPVIKHPEIAIAGIGTLENKAKRVGLHFVERKVMYLTVAADHRWVDGGDIARFVGLVKQYLENFTLLFI</sequence>
<dbReference type="SUPFAM" id="SSF47005">
    <property type="entry name" value="Peripheral subunit-binding domain of 2-oxo acid dehydrogenase complex"/>
    <property type="match status" value="1"/>
</dbReference>
<dbReference type="InterPro" id="IPR001078">
    <property type="entry name" value="2-oxoacid_DH_actylTfrase"/>
</dbReference>
<protein>
    <recommendedName>
        <fullName evidence="6">Dihydrolipoamide acetyltransferase component of pyruvate dehydrogenase complex</fullName>
        <ecNumber evidence="6">2.3.1.-</ecNumber>
    </recommendedName>
</protein>
<dbReference type="PROSITE" id="PS50968">
    <property type="entry name" value="BIOTINYL_LIPOYL"/>
    <property type="match status" value="1"/>
</dbReference>
<dbReference type="InterPro" id="IPR011053">
    <property type="entry name" value="Single_hybrid_motif"/>
</dbReference>
<accession>A0A6P1LD24</accession>
<dbReference type="Pfam" id="PF02817">
    <property type="entry name" value="E3_binding"/>
    <property type="match status" value="1"/>
</dbReference>
<gene>
    <name evidence="9" type="ORF">EER00_00365</name>
</gene>
<dbReference type="InterPro" id="IPR036625">
    <property type="entry name" value="E3-bd_dom_sf"/>
</dbReference>
<dbReference type="Pfam" id="PF00364">
    <property type="entry name" value="Biotin_lipoyl"/>
    <property type="match status" value="1"/>
</dbReference>
<dbReference type="RefSeq" id="WP_129692557.1">
    <property type="nucleotide sequence ID" value="NZ_CP033512.2"/>
</dbReference>
<dbReference type="PROSITE" id="PS00189">
    <property type="entry name" value="LIPOYL"/>
    <property type="match status" value="1"/>
</dbReference>
<dbReference type="PANTHER" id="PTHR43178">
    <property type="entry name" value="DIHYDROLIPOAMIDE ACETYLTRANSFERASE COMPONENT OF PYRUVATE DEHYDROGENASE COMPLEX"/>
    <property type="match status" value="1"/>
</dbReference>
<comment type="similarity">
    <text evidence="2 6">Belongs to the 2-oxoacid dehydrogenase family.</text>
</comment>
<evidence type="ECO:0000259" key="7">
    <source>
        <dbReference type="PROSITE" id="PS50968"/>
    </source>
</evidence>
<dbReference type="PROSITE" id="PS51826">
    <property type="entry name" value="PSBD"/>
    <property type="match status" value="1"/>
</dbReference>
<feature type="domain" description="Peripheral subunit-binding (PSBD)" evidence="8">
    <location>
        <begin position="143"/>
        <end position="180"/>
    </location>
</feature>
<dbReference type="Gene3D" id="3.30.559.10">
    <property type="entry name" value="Chloramphenicol acetyltransferase-like domain"/>
    <property type="match status" value="1"/>
</dbReference>
<keyword evidence="5 6" id="KW-0012">Acyltransferase</keyword>
<keyword evidence="3 6" id="KW-0808">Transferase</keyword>
<dbReference type="Pfam" id="PF00198">
    <property type="entry name" value="2-oxoacid_dh"/>
    <property type="match status" value="1"/>
</dbReference>
<dbReference type="InterPro" id="IPR004167">
    <property type="entry name" value="PSBD"/>
</dbReference>
<feature type="domain" description="Lipoyl-binding" evidence="7">
    <location>
        <begin position="1"/>
        <end position="76"/>
    </location>
</feature>
<dbReference type="KEGG" id="miw:EER00_00365"/>
<name>A0A6P1LD24_MALIO</name>
<reference evidence="10" key="1">
    <citation type="submission" date="2018-11" db="EMBL/GenBank/DDBJ databases">
        <title>The first complete genome sequence of Mycoplasma iowae strain 695.</title>
        <authorList>
            <person name="Ghanem M."/>
            <person name="El-Gazzar M."/>
        </authorList>
    </citation>
    <scope>NUCLEOTIDE SEQUENCE [LARGE SCALE GENOMIC DNA]</scope>
    <source>
        <strain evidence="10">695</strain>
    </source>
</reference>
<dbReference type="SUPFAM" id="SSF52777">
    <property type="entry name" value="CoA-dependent acyltransferases"/>
    <property type="match status" value="1"/>
</dbReference>
<keyword evidence="4 6" id="KW-0450">Lipoyl</keyword>
<evidence type="ECO:0000259" key="8">
    <source>
        <dbReference type="PROSITE" id="PS51826"/>
    </source>
</evidence>
<dbReference type="EC" id="2.3.1.-" evidence="6"/>
<evidence type="ECO:0000256" key="1">
    <source>
        <dbReference type="ARBA" id="ARBA00001938"/>
    </source>
</evidence>
<evidence type="ECO:0000256" key="2">
    <source>
        <dbReference type="ARBA" id="ARBA00007317"/>
    </source>
</evidence>
<dbReference type="Proteomes" id="UP000464283">
    <property type="component" value="Chromosome"/>
</dbReference>
<dbReference type="AlphaFoldDB" id="A0A6P1LD24"/>
<dbReference type="CDD" id="cd06849">
    <property type="entry name" value="lipoyl_domain"/>
    <property type="match status" value="1"/>
</dbReference>
<evidence type="ECO:0000256" key="6">
    <source>
        <dbReference type="RuleBase" id="RU003423"/>
    </source>
</evidence>
<dbReference type="FunFam" id="3.30.559.10:FF:000007">
    <property type="entry name" value="Dihydrolipoamide acetyltransferase component of pyruvate dehydrogenase complex"/>
    <property type="match status" value="1"/>
</dbReference>
<dbReference type="GO" id="GO:0031405">
    <property type="term" value="F:lipoic acid binding"/>
    <property type="evidence" value="ECO:0007669"/>
    <property type="project" value="TreeGrafter"/>
</dbReference>
<comment type="cofactor">
    <cofactor evidence="1 6">
        <name>(R)-lipoate</name>
        <dbReference type="ChEBI" id="CHEBI:83088"/>
    </cofactor>
</comment>
<dbReference type="GO" id="GO:0005737">
    <property type="term" value="C:cytoplasm"/>
    <property type="evidence" value="ECO:0007669"/>
    <property type="project" value="TreeGrafter"/>
</dbReference>
<evidence type="ECO:0000313" key="9">
    <source>
        <dbReference type="EMBL" id="QHG89359.1"/>
    </source>
</evidence>
<proteinExistence type="inferred from homology"/>